<dbReference type="Pfam" id="PF17768">
    <property type="entry name" value="RecJ_OB"/>
    <property type="match status" value="1"/>
</dbReference>
<dbReference type="InterPro" id="IPR001667">
    <property type="entry name" value="DDH_dom"/>
</dbReference>
<dbReference type="EMBL" id="SJDU01000173">
    <property type="protein sequence ID" value="TKZ35051.1"/>
    <property type="molecule type" value="Genomic_DNA"/>
</dbReference>
<evidence type="ECO:0000256" key="2">
    <source>
        <dbReference type="ARBA" id="ARBA00019841"/>
    </source>
</evidence>
<keyword evidence="4" id="KW-0378">Hydrolase</keyword>
<dbReference type="RefSeq" id="WP_137998463.1">
    <property type="nucleotide sequence ID" value="NZ_SJDU01000173.1"/>
</dbReference>
<dbReference type="Pfam" id="PF01368">
    <property type="entry name" value="DHH"/>
    <property type="match status" value="1"/>
</dbReference>
<comment type="caution">
    <text evidence="9">The sequence shown here is derived from an EMBL/GenBank/DDBJ whole genome shotgun (WGS) entry which is preliminary data.</text>
</comment>
<gene>
    <name evidence="9" type="primary">recJ</name>
    <name evidence="9" type="ORF">EZH24_07295</name>
</gene>
<keyword evidence="10" id="KW-1185">Reference proteome</keyword>
<evidence type="ECO:0000313" key="9">
    <source>
        <dbReference type="EMBL" id="TKZ35051.1"/>
    </source>
</evidence>
<dbReference type="InterPro" id="IPR038763">
    <property type="entry name" value="DHH_sf"/>
</dbReference>
<dbReference type="InterPro" id="IPR004610">
    <property type="entry name" value="RecJ"/>
</dbReference>
<evidence type="ECO:0000256" key="5">
    <source>
        <dbReference type="ARBA" id="ARBA00022839"/>
    </source>
</evidence>
<keyword evidence="3" id="KW-0540">Nuclease</keyword>
<feature type="domain" description="DDH" evidence="6">
    <location>
        <begin position="67"/>
        <end position="200"/>
    </location>
</feature>
<dbReference type="PANTHER" id="PTHR30255:SF2">
    <property type="entry name" value="SINGLE-STRANDED-DNA-SPECIFIC EXONUCLEASE RECJ"/>
    <property type="match status" value="1"/>
</dbReference>
<accession>A0ABY2TS86</accession>
<name>A0ABY2TS86_9SPIR</name>
<evidence type="ECO:0000256" key="4">
    <source>
        <dbReference type="ARBA" id="ARBA00022801"/>
    </source>
</evidence>
<reference evidence="9 10" key="1">
    <citation type="journal article" date="2019" name="Anaerobe">
        <title>Brachyspira catarrhinii sp. nov., an anaerobic intestinal spirochaete isolated from vervet monkeys may have been misidentified as Brachyspira aalborgi in previous studies.</title>
        <authorList>
            <person name="Phillips N.D."/>
            <person name="La T."/>
            <person name="Hampson D.J."/>
        </authorList>
    </citation>
    <scope>NUCLEOTIDE SEQUENCE [LARGE SCALE GENOMIC DNA]</scope>
    <source>
        <strain evidence="9 10">Z12</strain>
    </source>
</reference>
<dbReference type="InterPro" id="IPR051673">
    <property type="entry name" value="SSDNA_exonuclease_RecJ"/>
</dbReference>
<evidence type="ECO:0000259" key="7">
    <source>
        <dbReference type="Pfam" id="PF02272"/>
    </source>
</evidence>
<proteinExistence type="inferred from homology"/>
<evidence type="ECO:0000313" key="10">
    <source>
        <dbReference type="Proteomes" id="UP000310168"/>
    </source>
</evidence>
<sequence>MQNNNKIDINNLNPIIKDLLDLRGIKTKSDIFDFFFQDIYSLSSPFSVKDMNIFVDRLKEAIESGEKILIYGDKDADGITAASIIYNTLKSVTKNVEAFVPNHSTGYGLSKSVIEEYANSGTSLIITVDCGISNVEEVEFARENSIDIIVTDHHDIPEILPNAYAIFNPKLSNTGFVSKNFSGCAVAFKMMQAFVLSYTKIYNKDIIVLDYEIDKKNNILKKIKALKTTNFVPNNEPLGFEILKENENSYKSIYADYYDELLTEEEILEEIASYMFEGDGAILVLTGGEERLKRLLSIFEKYEMFLPEYEKVYDLLQLGVVYGNVNIKNFKTLEEFALALNVNIYKYENFEYRDLIIKMEIFKRMFYISQKQMQNYLKRESILVAFGTVADVVPVIEENRAYIKCALEELSKPPHIRYNIILEKINLLNTKIDTQTIGWKLAPFINAAGRMNKPEYALQLLTSELKEEALKLSEEIYNMNETRKSLTDECFNIVSEYIKNNDCLSMPLILVKSKEIEQGLTGLIAGKVLNEFGKTAIILHEDEEEKTCTGSIRSAGNNNAREMLEFASVYLNKFGGHKNAAGFSLNIDKFDKFAKKIMEYSLENDSESSEKEIKNYDIKLDFKYIDIKLAETIELFEPFGVSNEEPIFYSNNVKVAKVIRLPKNDKLHLKMEVNQNEKNIIAILWDSNEEEAKKFENSNHIDIFYKLKINRFGGKSDIQLLLESYIIR</sequence>
<dbReference type="Pfam" id="PF02272">
    <property type="entry name" value="DHHA1"/>
    <property type="match status" value="1"/>
</dbReference>
<dbReference type="InterPro" id="IPR041122">
    <property type="entry name" value="RecJ_OB"/>
</dbReference>
<dbReference type="Gene3D" id="3.10.310.30">
    <property type="match status" value="1"/>
</dbReference>
<protein>
    <recommendedName>
        <fullName evidence="2">Single-stranded-DNA-specific exonuclease RecJ</fullName>
    </recommendedName>
</protein>
<dbReference type="NCBIfam" id="TIGR00644">
    <property type="entry name" value="recJ"/>
    <property type="match status" value="1"/>
</dbReference>
<dbReference type="InterPro" id="IPR003156">
    <property type="entry name" value="DHHA1_dom"/>
</dbReference>
<evidence type="ECO:0000256" key="1">
    <source>
        <dbReference type="ARBA" id="ARBA00005915"/>
    </source>
</evidence>
<dbReference type="Gene3D" id="3.90.1640.30">
    <property type="match status" value="2"/>
</dbReference>
<feature type="domain" description="RecJ OB" evidence="8">
    <location>
        <begin position="616"/>
        <end position="723"/>
    </location>
</feature>
<feature type="domain" description="DHHA1" evidence="7">
    <location>
        <begin position="511"/>
        <end position="599"/>
    </location>
</feature>
<evidence type="ECO:0000256" key="3">
    <source>
        <dbReference type="ARBA" id="ARBA00022722"/>
    </source>
</evidence>
<keyword evidence="5 9" id="KW-0269">Exonuclease</keyword>
<dbReference type="SUPFAM" id="SSF64182">
    <property type="entry name" value="DHH phosphoesterases"/>
    <property type="match status" value="2"/>
</dbReference>
<dbReference type="PANTHER" id="PTHR30255">
    <property type="entry name" value="SINGLE-STRANDED-DNA-SPECIFIC EXONUCLEASE RECJ"/>
    <property type="match status" value="1"/>
</dbReference>
<evidence type="ECO:0000259" key="8">
    <source>
        <dbReference type="Pfam" id="PF17768"/>
    </source>
</evidence>
<comment type="similarity">
    <text evidence="1">Belongs to the RecJ family.</text>
</comment>
<evidence type="ECO:0000259" key="6">
    <source>
        <dbReference type="Pfam" id="PF01368"/>
    </source>
</evidence>
<organism evidence="9 10">
    <name type="scientific">Brachyspira catarrhinii</name>
    <dbReference type="NCBI Taxonomy" id="2528966"/>
    <lineage>
        <taxon>Bacteria</taxon>
        <taxon>Pseudomonadati</taxon>
        <taxon>Spirochaetota</taxon>
        <taxon>Spirochaetia</taxon>
        <taxon>Brachyspirales</taxon>
        <taxon>Brachyspiraceae</taxon>
        <taxon>Brachyspira</taxon>
    </lineage>
</organism>
<dbReference type="GO" id="GO:0004527">
    <property type="term" value="F:exonuclease activity"/>
    <property type="evidence" value="ECO:0007669"/>
    <property type="project" value="UniProtKB-KW"/>
</dbReference>
<dbReference type="Proteomes" id="UP000310168">
    <property type="component" value="Unassembled WGS sequence"/>
</dbReference>